<dbReference type="EMBL" id="SRXU01000006">
    <property type="protein sequence ID" value="TGX40636.1"/>
    <property type="molecule type" value="Genomic_DNA"/>
</dbReference>
<dbReference type="CDD" id="cd00038">
    <property type="entry name" value="CAP_ED"/>
    <property type="match status" value="1"/>
</dbReference>
<dbReference type="InterPro" id="IPR050397">
    <property type="entry name" value="Env_Response_Regulators"/>
</dbReference>
<dbReference type="RefSeq" id="WP_135986050.1">
    <property type="nucleotide sequence ID" value="NZ_JAASQM010000005.1"/>
</dbReference>
<keyword evidence="1" id="KW-0805">Transcription regulation</keyword>
<evidence type="ECO:0000256" key="3">
    <source>
        <dbReference type="ARBA" id="ARBA00023163"/>
    </source>
</evidence>
<dbReference type="InterPro" id="IPR036390">
    <property type="entry name" value="WH_DNA-bd_sf"/>
</dbReference>
<dbReference type="GO" id="GO:0005829">
    <property type="term" value="C:cytosol"/>
    <property type="evidence" value="ECO:0007669"/>
    <property type="project" value="TreeGrafter"/>
</dbReference>
<evidence type="ECO:0000313" key="6">
    <source>
        <dbReference type="Proteomes" id="UP000309848"/>
    </source>
</evidence>
<dbReference type="Gene3D" id="1.10.10.10">
    <property type="entry name" value="Winged helix-like DNA-binding domain superfamily/Winged helix DNA-binding domain"/>
    <property type="match status" value="1"/>
</dbReference>
<dbReference type="InterPro" id="IPR012318">
    <property type="entry name" value="HTH_CRP"/>
</dbReference>
<dbReference type="InterPro" id="IPR000595">
    <property type="entry name" value="cNMP-bd_dom"/>
</dbReference>
<accession>A0A4S1WIA9</accession>
<dbReference type="InterPro" id="IPR014710">
    <property type="entry name" value="RmlC-like_jellyroll"/>
</dbReference>
<dbReference type="InterPro" id="IPR018490">
    <property type="entry name" value="cNMP-bd_dom_sf"/>
</dbReference>
<dbReference type="SUPFAM" id="SSF46785">
    <property type="entry name" value="Winged helix' DNA-binding domain"/>
    <property type="match status" value="1"/>
</dbReference>
<dbReference type="PANTHER" id="PTHR24567:SF68">
    <property type="entry name" value="DNA-BINDING TRANSCRIPTIONAL DUAL REGULATOR CRP"/>
    <property type="match status" value="1"/>
</dbReference>
<proteinExistence type="predicted"/>
<evidence type="ECO:0000256" key="2">
    <source>
        <dbReference type="ARBA" id="ARBA00023125"/>
    </source>
</evidence>
<dbReference type="PROSITE" id="PS51063">
    <property type="entry name" value="HTH_CRP_2"/>
    <property type="match status" value="1"/>
</dbReference>
<dbReference type="AlphaFoldDB" id="A0A4S1WIA9"/>
<comment type="caution">
    <text evidence="5">The sequence shown here is derived from an EMBL/GenBank/DDBJ whole genome shotgun (WGS) entry which is preliminary data.</text>
</comment>
<sequence>MASSRADPYRALFHKLAMLNSLSAEELDGIKSLPLRPQRFRAGATIISSGQLVSECCLLVEGYACRHKLASDGGRQIVSFHVAGDILDIQHLLFEKADHNVQTITDAEVVFFPMRDLRRLIEERPEVGKALWRDCLVDASIFREWVLNVGRRDARMRIAHMLCEFAAKCEAAGLGSPAQFTLPMTQEDIGDATGLTSVHVNRMLRQLADEGLIARAGREIRIADWPRMQEAADFQPDYLHLAA</sequence>
<evidence type="ECO:0000259" key="4">
    <source>
        <dbReference type="PROSITE" id="PS51063"/>
    </source>
</evidence>
<dbReference type="GO" id="GO:0003700">
    <property type="term" value="F:DNA-binding transcription factor activity"/>
    <property type="evidence" value="ECO:0007669"/>
    <property type="project" value="TreeGrafter"/>
</dbReference>
<dbReference type="CDD" id="cd00092">
    <property type="entry name" value="HTH_CRP"/>
    <property type="match status" value="1"/>
</dbReference>
<dbReference type="Pfam" id="PF13545">
    <property type="entry name" value="HTH_Crp_2"/>
    <property type="match status" value="1"/>
</dbReference>
<dbReference type="InterPro" id="IPR036388">
    <property type="entry name" value="WH-like_DNA-bd_sf"/>
</dbReference>
<keyword evidence="3" id="KW-0804">Transcription</keyword>
<reference evidence="5 6" key="1">
    <citation type="submission" date="2019-04" db="EMBL/GenBank/DDBJ databases">
        <title>Sphingomonas psychrotolerans sp. nov., isolated from soil in the Tianshan Mountains, Xinjiang, China.</title>
        <authorList>
            <person name="Luo Y."/>
            <person name="Sheng H."/>
        </authorList>
    </citation>
    <scope>NUCLEOTIDE SEQUENCE [LARGE SCALE GENOMIC DNA]</scope>
    <source>
        <strain evidence="5 6">KIS18-15</strain>
    </source>
</reference>
<dbReference type="PRINTS" id="PR00034">
    <property type="entry name" value="HTHCRP"/>
</dbReference>
<gene>
    <name evidence="5" type="ORF">E5A74_14105</name>
</gene>
<dbReference type="GO" id="GO:0003677">
    <property type="term" value="F:DNA binding"/>
    <property type="evidence" value="ECO:0007669"/>
    <property type="project" value="UniProtKB-KW"/>
</dbReference>
<dbReference type="SUPFAM" id="SSF51206">
    <property type="entry name" value="cAMP-binding domain-like"/>
    <property type="match status" value="1"/>
</dbReference>
<name>A0A4S1WIA9_9SPHN</name>
<dbReference type="OrthoDB" id="6155297at2"/>
<organism evidence="5 6">
    <name type="scientific">Sphingomonas naasensis</name>
    <dbReference type="NCBI Taxonomy" id="1344951"/>
    <lineage>
        <taxon>Bacteria</taxon>
        <taxon>Pseudomonadati</taxon>
        <taxon>Pseudomonadota</taxon>
        <taxon>Alphaproteobacteria</taxon>
        <taxon>Sphingomonadales</taxon>
        <taxon>Sphingomonadaceae</taxon>
        <taxon>Sphingomonas</taxon>
    </lineage>
</organism>
<evidence type="ECO:0000256" key="1">
    <source>
        <dbReference type="ARBA" id="ARBA00023015"/>
    </source>
</evidence>
<dbReference type="Gene3D" id="2.60.120.10">
    <property type="entry name" value="Jelly Rolls"/>
    <property type="match status" value="1"/>
</dbReference>
<keyword evidence="6" id="KW-1185">Reference proteome</keyword>
<dbReference type="Pfam" id="PF00027">
    <property type="entry name" value="cNMP_binding"/>
    <property type="match status" value="1"/>
</dbReference>
<feature type="domain" description="HTH crp-type" evidence="4">
    <location>
        <begin position="152"/>
        <end position="226"/>
    </location>
</feature>
<dbReference type="SMART" id="SM00419">
    <property type="entry name" value="HTH_CRP"/>
    <property type="match status" value="1"/>
</dbReference>
<dbReference type="Proteomes" id="UP000309848">
    <property type="component" value="Unassembled WGS sequence"/>
</dbReference>
<evidence type="ECO:0000313" key="5">
    <source>
        <dbReference type="EMBL" id="TGX40636.1"/>
    </source>
</evidence>
<dbReference type="PANTHER" id="PTHR24567">
    <property type="entry name" value="CRP FAMILY TRANSCRIPTIONAL REGULATORY PROTEIN"/>
    <property type="match status" value="1"/>
</dbReference>
<keyword evidence="2" id="KW-0238">DNA-binding</keyword>
<protein>
    <submittedName>
        <fullName evidence="5">Crp/Fnr family transcriptional regulator</fullName>
    </submittedName>
</protein>